<dbReference type="Gene3D" id="2.40.128.110">
    <property type="entry name" value="Lipid/polyisoprenoid-binding, YceI-like"/>
    <property type="match status" value="1"/>
</dbReference>
<feature type="chain" id="PRO_5046593047" evidence="1">
    <location>
        <begin position="22"/>
        <end position="203"/>
    </location>
</feature>
<gene>
    <name evidence="3" type="ORF">ABID41_003533</name>
</gene>
<dbReference type="PANTHER" id="PTHR34406">
    <property type="entry name" value="PROTEIN YCEI"/>
    <property type="match status" value="1"/>
</dbReference>
<dbReference type="Pfam" id="PF04264">
    <property type="entry name" value="YceI"/>
    <property type="match status" value="1"/>
</dbReference>
<dbReference type="InterPro" id="IPR007372">
    <property type="entry name" value="Lipid/polyisoprenoid-bd_YceI"/>
</dbReference>
<proteinExistence type="predicted"/>
<evidence type="ECO:0000256" key="1">
    <source>
        <dbReference type="SAM" id="SignalP"/>
    </source>
</evidence>
<dbReference type="SMART" id="SM00867">
    <property type="entry name" value="YceI"/>
    <property type="match status" value="1"/>
</dbReference>
<keyword evidence="4" id="KW-1185">Reference proteome</keyword>
<reference evidence="3 4" key="1">
    <citation type="submission" date="2024-06" db="EMBL/GenBank/DDBJ databases">
        <title>Genomic Encyclopedia of Type Strains, Phase IV (KMG-IV): sequencing the most valuable type-strain genomes for metagenomic binning, comparative biology and taxonomic classification.</title>
        <authorList>
            <person name="Goeker M."/>
        </authorList>
    </citation>
    <scope>NUCLEOTIDE SEQUENCE [LARGE SCALE GENOMIC DNA]</scope>
    <source>
        <strain evidence="3 4">DSM 17809</strain>
    </source>
</reference>
<dbReference type="SUPFAM" id="SSF101874">
    <property type="entry name" value="YceI-like"/>
    <property type="match status" value="1"/>
</dbReference>
<dbReference type="InterPro" id="IPR036761">
    <property type="entry name" value="TTHA0802/YceI-like_sf"/>
</dbReference>
<dbReference type="RefSeq" id="WP_354298307.1">
    <property type="nucleotide sequence ID" value="NZ_JBEPLU010000003.1"/>
</dbReference>
<sequence length="203" mass="21075">MKKLLAAAGLAVTLIATPVLAQAPAMPGAPDVSRISAATYKVDPHHTQVVWSVDHMGFSILYGMFGEMSGSLTLDPANPSAAKVAIDIPISGMTNPSPAFTKHLQSKDFFDIATHPTAKFVSTAVVVNGQNAKITGDLTLHGVTKPVNLDAKLTGAGANPMSKVETVGFSATTTLKRSDFGLGYAAPVVGDEVKVKITAAFEK</sequence>
<feature type="signal peptide" evidence="1">
    <location>
        <begin position="1"/>
        <end position="21"/>
    </location>
</feature>
<keyword evidence="1" id="KW-0732">Signal</keyword>
<dbReference type="PANTHER" id="PTHR34406:SF1">
    <property type="entry name" value="PROTEIN YCEI"/>
    <property type="match status" value="1"/>
</dbReference>
<evidence type="ECO:0000313" key="3">
    <source>
        <dbReference type="EMBL" id="MET3528394.1"/>
    </source>
</evidence>
<protein>
    <submittedName>
        <fullName evidence="3">Polyisoprenoid-binding protein YceI</fullName>
    </submittedName>
</protein>
<organism evidence="3 4">
    <name type="scientific">Phenylobacterium koreense</name>
    <dbReference type="NCBI Taxonomy" id="266125"/>
    <lineage>
        <taxon>Bacteria</taxon>
        <taxon>Pseudomonadati</taxon>
        <taxon>Pseudomonadota</taxon>
        <taxon>Alphaproteobacteria</taxon>
        <taxon>Caulobacterales</taxon>
        <taxon>Caulobacteraceae</taxon>
        <taxon>Phenylobacterium</taxon>
    </lineage>
</organism>
<dbReference type="Proteomes" id="UP001549110">
    <property type="component" value="Unassembled WGS sequence"/>
</dbReference>
<evidence type="ECO:0000313" key="4">
    <source>
        <dbReference type="Proteomes" id="UP001549110"/>
    </source>
</evidence>
<evidence type="ECO:0000259" key="2">
    <source>
        <dbReference type="SMART" id="SM00867"/>
    </source>
</evidence>
<accession>A0ABV2EMW0</accession>
<name>A0ABV2EMW0_9CAUL</name>
<feature type="domain" description="Lipid/polyisoprenoid-binding YceI-like" evidence="2">
    <location>
        <begin position="39"/>
        <end position="202"/>
    </location>
</feature>
<dbReference type="EMBL" id="JBEPLU010000003">
    <property type="protein sequence ID" value="MET3528394.1"/>
    <property type="molecule type" value="Genomic_DNA"/>
</dbReference>
<comment type="caution">
    <text evidence="3">The sequence shown here is derived from an EMBL/GenBank/DDBJ whole genome shotgun (WGS) entry which is preliminary data.</text>
</comment>